<keyword evidence="2" id="KW-1185">Reference proteome</keyword>
<name>A0ACD3ADT2_9AGAR</name>
<evidence type="ECO:0000313" key="1">
    <source>
        <dbReference type="EMBL" id="TFK63686.1"/>
    </source>
</evidence>
<evidence type="ECO:0000313" key="2">
    <source>
        <dbReference type="Proteomes" id="UP000308600"/>
    </source>
</evidence>
<dbReference type="Proteomes" id="UP000308600">
    <property type="component" value="Unassembled WGS sequence"/>
</dbReference>
<protein>
    <submittedName>
        <fullName evidence="1">Uncharacterized protein</fullName>
    </submittedName>
</protein>
<accession>A0ACD3ADT2</accession>
<reference evidence="1 2" key="1">
    <citation type="journal article" date="2019" name="Nat. Ecol. Evol.">
        <title>Megaphylogeny resolves global patterns of mushroom evolution.</title>
        <authorList>
            <person name="Varga T."/>
            <person name="Krizsan K."/>
            <person name="Foldi C."/>
            <person name="Dima B."/>
            <person name="Sanchez-Garcia M."/>
            <person name="Sanchez-Ramirez S."/>
            <person name="Szollosi G.J."/>
            <person name="Szarkandi J.G."/>
            <person name="Papp V."/>
            <person name="Albert L."/>
            <person name="Andreopoulos W."/>
            <person name="Angelini C."/>
            <person name="Antonin V."/>
            <person name="Barry K.W."/>
            <person name="Bougher N.L."/>
            <person name="Buchanan P."/>
            <person name="Buyck B."/>
            <person name="Bense V."/>
            <person name="Catcheside P."/>
            <person name="Chovatia M."/>
            <person name="Cooper J."/>
            <person name="Damon W."/>
            <person name="Desjardin D."/>
            <person name="Finy P."/>
            <person name="Geml J."/>
            <person name="Haridas S."/>
            <person name="Hughes K."/>
            <person name="Justo A."/>
            <person name="Karasinski D."/>
            <person name="Kautmanova I."/>
            <person name="Kiss B."/>
            <person name="Kocsube S."/>
            <person name="Kotiranta H."/>
            <person name="LaButti K.M."/>
            <person name="Lechner B.E."/>
            <person name="Liimatainen K."/>
            <person name="Lipzen A."/>
            <person name="Lukacs Z."/>
            <person name="Mihaltcheva S."/>
            <person name="Morgado L.N."/>
            <person name="Niskanen T."/>
            <person name="Noordeloos M.E."/>
            <person name="Ohm R.A."/>
            <person name="Ortiz-Santana B."/>
            <person name="Ovrebo C."/>
            <person name="Racz N."/>
            <person name="Riley R."/>
            <person name="Savchenko A."/>
            <person name="Shiryaev A."/>
            <person name="Soop K."/>
            <person name="Spirin V."/>
            <person name="Szebenyi C."/>
            <person name="Tomsovsky M."/>
            <person name="Tulloss R.E."/>
            <person name="Uehling J."/>
            <person name="Grigoriev I.V."/>
            <person name="Vagvolgyi C."/>
            <person name="Papp T."/>
            <person name="Martin F.M."/>
            <person name="Miettinen O."/>
            <person name="Hibbett D.S."/>
            <person name="Nagy L.G."/>
        </authorList>
    </citation>
    <scope>NUCLEOTIDE SEQUENCE [LARGE SCALE GENOMIC DNA]</scope>
    <source>
        <strain evidence="1 2">NL-1719</strain>
    </source>
</reference>
<dbReference type="EMBL" id="ML208510">
    <property type="protein sequence ID" value="TFK63686.1"/>
    <property type="molecule type" value="Genomic_DNA"/>
</dbReference>
<organism evidence="1 2">
    <name type="scientific">Pluteus cervinus</name>
    <dbReference type="NCBI Taxonomy" id="181527"/>
    <lineage>
        <taxon>Eukaryota</taxon>
        <taxon>Fungi</taxon>
        <taxon>Dikarya</taxon>
        <taxon>Basidiomycota</taxon>
        <taxon>Agaricomycotina</taxon>
        <taxon>Agaricomycetes</taxon>
        <taxon>Agaricomycetidae</taxon>
        <taxon>Agaricales</taxon>
        <taxon>Pluteineae</taxon>
        <taxon>Pluteaceae</taxon>
        <taxon>Pluteus</taxon>
    </lineage>
</organism>
<sequence>MSSPHILHLVYVHGFQGSDASFQAFPTDMQTYLASQIHSDSPIVVRSSVYPTYKSSKPLSYAVKNFLEWWLSLQAPGPVILLGHSMGGLLAAEAALDSLTTPTADSSSASTSTPPRRIIGVIAFDTPFLGMHPHVVKSGILSLFAKKEDHQVPQEPTELALNPHPHVNMVDPDVTDDWEEFKRNLIKTPPKSPSITAEVTPQPTRSTNGSLSPTPTPATPPTSNSPSRPSNGNTNLWLSVTSLIDDPTAKWLLKHHKNPVGEGKKWVVEQLQFGGSMFDPNSLSTRYTKLVEWGQKGGLWVNYWTQAPPKVEPAKAELQGPRNQKGYSHSHSESLGTNELTPSSSFDSHSSASSAASTASSGTPGETKKKKKGHHFVVLPTGLGGYLGGYDRWESVVIEGVKDEVAAHTGIFIREQNLGYEEFVHKVAGKVLDWMSML</sequence>
<proteinExistence type="predicted"/>
<gene>
    <name evidence="1" type="ORF">BDN72DRAFT_847354</name>
</gene>